<dbReference type="SUPFAM" id="SSF103088">
    <property type="entry name" value="OmpA-like"/>
    <property type="match status" value="1"/>
</dbReference>
<keyword evidence="3" id="KW-0998">Cell outer membrane</keyword>
<dbReference type="Gene3D" id="2.120.10.30">
    <property type="entry name" value="TolB, C-terminal domain"/>
    <property type="match status" value="1"/>
</dbReference>
<evidence type="ECO:0000256" key="2">
    <source>
        <dbReference type="ARBA" id="ARBA00023136"/>
    </source>
</evidence>
<dbReference type="KEGG" id="fuv:JR347_04085"/>
<evidence type="ECO:0000256" key="1">
    <source>
        <dbReference type="ARBA" id="ARBA00004442"/>
    </source>
</evidence>
<dbReference type="AlphaFoldDB" id="A0A974WJF3"/>
<evidence type="ECO:0000256" key="4">
    <source>
        <dbReference type="PROSITE-ProRule" id="PRU00473"/>
    </source>
</evidence>
<dbReference type="PANTHER" id="PTHR30329:SF21">
    <property type="entry name" value="LIPOPROTEIN YIAD-RELATED"/>
    <property type="match status" value="1"/>
</dbReference>
<dbReference type="SUPFAM" id="SSF48452">
    <property type="entry name" value="TPR-like"/>
    <property type="match status" value="1"/>
</dbReference>
<dbReference type="Proteomes" id="UP000662783">
    <property type="component" value="Chromosome"/>
</dbReference>
<dbReference type="InterPro" id="IPR006665">
    <property type="entry name" value="OmpA-like"/>
</dbReference>
<dbReference type="PANTHER" id="PTHR30329">
    <property type="entry name" value="STATOR ELEMENT OF FLAGELLAR MOTOR COMPLEX"/>
    <property type="match status" value="1"/>
</dbReference>
<keyword evidence="7" id="KW-1185">Reference proteome</keyword>
<sequence>MNRLTQLIVVSLLLITASCSVYKKANKEFSLGRYQNTIDTYNKVLAKNPDDPEANFFVAESYRKSNRFFESAPYYEKAMLNGMENDSIRLHYAFALKSRGEYEKARAELDKYLKSVDNEEFQARASEEFDNLNYLDELRQKENFFRVKNLSAVNTSAAEYSPIYNDGKLYFTSSRGNNKIYLATGTPFTNIYVAETNGARVDSTSIKSISDLINTNNVNEGSLTFSPDGKTIVFARGNSGKRKGTADVNLFMSILRNGQWTEPRMLNINNPGYWDSSPAFSRDGRTLYFASNRPGGYGGVDLYSARRNARGRFYKVINMGPELNTTGNDMFPYVSDDGHLYFSSDGHPGFGGLDLFVARRTNGVTTVENLGVPINSNADDFGMFLYKADRGFFTSNRDGGEGDDDIYTFLNEDPNLKIVNYYLEGVTMTHDSNDSLQILTGVDVRLLDYSGNELDEATTGDDGKFLFRVYEHEHYNLVAKKTGGKQQYLITRQPFTTVGKSADRDTLTSLVTEVKFDTLLVLEKLEKNKVFVLENIYYDLDRYEIRDDAAAELDKLVTILKDNPEIKIELSSHTDDRQTEQYNLRLSERRAQSAVDYIASQGVDKSRMVARGYGESKLIIQNATTEEEHQVNRRTEFKILEVGRRSDGEDFDEDDYFDDSGN</sequence>
<feature type="domain" description="OmpA-like" evidence="5">
    <location>
        <begin position="525"/>
        <end position="643"/>
    </location>
</feature>
<evidence type="ECO:0000259" key="5">
    <source>
        <dbReference type="PROSITE" id="PS51123"/>
    </source>
</evidence>
<dbReference type="CDD" id="cd07185">
    <property type="entry name" value="OmpA_C-like"/>
    <property type="match status" value="1"/>
</dbReference>
<dbReference type="Pfam" id="PF07676">
    <property type="entry name" value="PD40"/>
    <property type="match status" value="3"/>
</dbReference>
<dbReference type="InterPro" id="IPR011990">
    <property type="entry name" value="TPR-like_helical_dom_sf"/>
</dbReference>
<comment type="subcellular location">
    <subcellularLocation>
        <location evidence="1">Cell outer membrane</location>
    </subcellularLocation>
</comment>
<dbReference type="InterPro" id="IPR011042">
    <property type="entry name" value="6-blade_b-propeller_TolB-like"/>
</dbReference>
<dbReference type="InterPro" id="IPR006664">
    <property type="entry name" value="OMP_bac"/>
</dbReference>
<dbReference type="PROSITE" id="PS51123">
    <property type="entry name" value="OMPA_2"/>
    <property type="match status" value="1"/>
</dbReference>
<dbReference type="SUPFAM" id="SSF82171">
    <property type="entry name" value="DPP6 N-terminal domain-like"/>
    <property type="match status" value="1"/>
</dbReference>
<evidence type="ECO:0000313" key="6">
    <source>
        <dbReference type="EMBL" id="QSE98267.1"/>
    </source>
</evidence>
<dbReference type="InterPro" id="IPR050330">
    <property type="entry name" value="Bact_OuterMem_StrucFunc"/>
</dbReference>
<dbReference type="InterPro" id="IPR036737">
    <property type="entry name" value="OmpA-like_sf"/>
</dbReference>
<dbReference type="Gene3D" id="3.30.1330.60">
    <property type="entry name" value="OmpA-like domain"/>
    <property type="match status" value="1"/>
</dbReference>
<gene>
    <name evidence="6" type="ORF">JR347_04085</name>
</gene>
<dbReference type="PRINTS" id="PR01021">
    <property type="entry name" value="OMPADOMAIN"/>
</dbReference>
<name>A0A974WJF3_9BACT</name>
<organism evidence="6 7">
    <name type="scientific">Fulvivirga lutea</name>
    <dbReference type="NCBI Taxonomy" id="2810512"/>
    <lineage>
        <taxon>Bacteria</taxon>
        <taxon>Pseudomonadati</taxon>
        <taxon>Bacteroidota</taxon>
        <taxon>Cytophagia</taxon>
        <taxon>Cytophagales</taxon>
        <taxon>Fulvivirgaceae</taxon>
        <taxon>Fulvivirga</taxon>
    </lineage>
</organism>
<evidence type="ECO:0000313" key="7">
    <source>
        <dbReference type="Proteomes" id="UP000662783"/>
    </source>
</evidence>
<dbReference type="Pfam" id="PF00691">
    <property type="entry name" value="OmpA"/>
    <property type="match status" value="1"/>
</dbReference>
<dbReference type="InterPro" id="IPR011659">
    <property type="entry name" value="WD40"/>
</dbReference>
<proteinExistence type="predicted"/>
<dbReference type="PROSITE" id="PS51257">
    <property type="entry name" value="PROKAR_LIPOPROTEIN"/>
    <property type="match status" value="1"/>
</dbReference>
<evidence type="ECO:0000256" key="3">
    <source>
        <dbReference type="ARBA" id="ARBA00023237"/>
    </source>
</evidence>
<keyword evidence="2 4" id="KW-0472">Membrane</keyword>
<protein>
    <submittedName>
        <fullName evidence="6">PD40 domain-containing protein</fullName>
    </submittedName>
</protein>
<dbReference type="RefSeq" id="WP_205722782.1">
    <property type="nucleotide sequence ID" value="NZ_CP070608.1"/>
</dbReference>
<dbReference type="GO" id="GO:0009279">
    <property type="term" value="C:cell outer membrane"/>
    <property type="evidence" value="ECO:0007669"/>
    <property type="project" value="UniProtKB-SubCell"/>
</dbReference>
<accession>A0A974WJF3</accession>
<dbReference type="EMBL" id="CP070608">
    <property type="protein sequence ID" value="QSE98267.1"/>
    <property type="molecule type" value="Genomic_DNA"/>
</dbReference>
<reference evidence="6" key="1">
    <citation type="submission" date="2021-02" db="EMBL/GenBank/DDBJ databases">
        <title>Fulvivirga sp. S481 isolated from sea water.</title>
        <authorList>
            <person name="Bae S.S."/>
            <person name="Baek K."/>
        </authorList>
    </citation>
    <scope>NUCLEOTIDE SEQUENCE</scope>
    <source>
        <strain evidence="6">S481</strain>
    </source>
</reference>
<dbReference type="Gene3D" id="1.25.40.10">
    <property type="entry name" value="Tetratricopeptide repeat domain"/>
    <property type="match status" value="1"/>
</dbReference>